<dbReference type="Proteomes" id="UP001165079">
    <property type="component" value="Unassembled WGS sequence"/>
</dbReference>
<dbReference type="PANTHER" id="PTHR33542">
    <property type="entry name" value="SIROHYDROCHLORIN FERROCHELATASE, CHLOROPLASTIC"/>
    <property type="match status" value="1"/>
</dbReference>
<dbReference type="RefSeq" id="WP_285661303.1">
    <property type="nucleotide sequence ID" value="NZ_BSTX01000001.1"/>
</dbReference>
<dbReference type="GO" id="GO:0046872">
    <property type="term" value="F:metal ion binding"/>
    <property type="evidence" value="ECO:0007669"/>
    <property type="project" value="UniProtKB-KW"/>
</dbReference>
<dbReference type="GO" id="GO:0016829">
    <property type="term" value="F:lyase activity"/>
    <property type="evidence" value="ECO:0007669"/>
    <property type="project" value="UniProtKB-KW"/>
</dbReference>
<dbReference type="InterPro" id="IPR002762">
    <property type="entry name" value="CbiX-like"/>
</dbReference>
<proteinExistence type="predicted"/>
<name>A0A9W6SHJ8_9ACTN</name>
<protein>
    <submittedName>
        <fullName evidence="3">Cobalamin biosynthesis protein</fullName>
    </submittedName>
</protein>
<dbReference type="InterPro" id="IPR050963">
    <property type="entry name" value="Sirohydro_Cobaltochel/CbiX"/>
</dbReference>
<dbReference type="SUPFAM" id="SSF53800">
    <property type="entry name" value="Chelatase"/>
    <property type="match status" value="1"/>
</dbReference>
<dbReference type="CDD" id="cd03416">
    <property type="entry name" value="CbiX_SirB_N"/>
    <property type="match status" value="1"/>
</dbReference>
<gene>
    <name evidence="3" type="ORF">Afil01_09150</name>
</gene>
<dbReference type="EMBL" id="BSTX01000001">
    <property type="protein sequence ID" value="GLZ76108.1"/>
    <property type="molecule type" value="Genomic_DNA"/>
</dbReference>
<sequence>MTPLVLIAHGSRDGRSSAVVREIAAELGAHASFIDFDEPSPVTLLTSLDEAVVVPLLLTDAFHSRVDVPRLVAEARERRPRLRVEVTAPMGGAHLVPALARTLPPHDAVVLAAAGSRDPRSLAHVGDMARRLAAHTGAMGSPAYAAAAEPDVATAIAGLRSRGARRVAVASYFIAPGLLYERVRADAVAAGAWVTPPLGACPELLAAVRWRYERAVAGPVPVAA</sequence>
<keyword evidence="4" id="KW-1185">Reference proteome</keyword>
<evidence type="ECO:0000313" key="3">
    <source>
        <dbReference type="EMBL" id="GLZ76108.1"/>
    </source>
</evidence>
<accession>A0A9W6SHJ8</accession>
<comment type="caution">
    <text evidence="3">The sequence shown here is derived from an EMBL/GenBank/DDBJ whole genome shotgun (WGS) entry which is preliminary data.</text>
</comment>
<organism evidence="3 4">
    <name type="scientific">Actinorhabdospora filicis</name>
    <dbReference type="NCBI Taxonomy" id="1785913"/>
    <lineage>
        <taxon>Bacteria</taxon>
        <taxon>Bacillati</taxon>
        <taxon>Actinomycetota</taxon>
        <taxon>Actinomycetes</taxon>
        <taxon>Micromonosporales</taxon>
        <taxon>Micromonosporaceae</taxon>
        <taxon>Actinorhabdospora</taxon>
    </lineage>
</organism>
<evidence type="ECO:0000256" key="1">
    <source>
        <dbReference type="ARBA" id="ARBA00022723"/>
    </source>
</evidence>
<keyword evidence="2" id="KW-0456">Lyase</keyword>
<evidence type="ECO:0000256" key="2">
    <source>
        <dbReference type="ARBA" id="ARBA00023239"/>
    </source>
</evidence>
<evidence type="ECO:0000313" key="4">
    <source>
        <dbReference type="Proteomes" id="UP001165079"/>
    </source>
</evidence>
<dbReference type="Pfam" id="PF01903">
    <property type="entry name" value="CbiX"/>
    <property type="match status" value="2"/>
</dbReference>
<dbReference type="PANTHER" id="PTHR33542:SF5">
    <property type="entry name" value="FERROCHELATASE CHE1"/>
    <property type="match status" value="1"/>
</dbReference>
<keyword evidence="1" id="KW-0479">Metal-binding</keyword>
<dbReference type="Gene3D" id="3.40.50.1400">
    <property type="match status" value="2"/>
</dbReference>
<reference evidence="3" key="1">
    <citation type="submission" date="2023-03" db="EMBL/GenBank/DDBJ databases">
        <title>Actinorhabdospora filicis NBRC 111898.</title>
        <authorList>
            <person name="Ichikawa N."/>
            <person name="Sato H."/>
            <person name="Tonouchi N."/>
        </authorList>
    </citation>
    <scope>NUCLEOTIDE SEQUENCE</scope>
    <source>
        <strain evidence="3">NBRC 111898</strain>
    </source>
</reference>
<dbReference type="AlphaFoldDB" id="A0A9W6SHJ8"/>